<feature type="domain" description="Radical SAM core" evidence="10">
    <location>
        <begin position="39"/>
        <end position="229"/>
    </location>
</feature>
<keyword evidence="5 8" id="KW-0408">Iron</keyword>
<comment type="similarity">
    <text evidence="8">Belongs to the radical SAM superfamily. 7-carboxy-7-deazaguanine synthase family.</text>
</comment>
<keyword evidence="1 8" id="KW-0004">4Fe-4S</keyword>
<dbReference type="InterPro" id="IPR007197">
    <property type="entry name" value="rSAM"/>
</dbReference>
<evidence type="ECO:0000313" key="11">
    <source>
        <dbReference type="EMBL" id="KFN51224.1"/>
    </source>
</evidence>
<dbReference type="PROSITE" id="PS51918">
    <property type="entry name" value="RADICAL_SAM"/>
    <property type="match status" value="1"/>
</dbReference>
<reference evidence="11 12" key="1">
    <citation type="submission" date="2013-09" db="EMBL/GenBank/DDBJ databases">
        <title>Genome sequencing of Arenimonas composti.</title>
        <authorList>
            <person name="Chen F."/>
            <person name="Wang G."/>
        </authorList>
    </citation>
    <scope>NUCLEOTIDE SEQUENCE [LARGE SCALE GENOMIC DNA]</scope>
    <source>
        <strain evidence="11 12">TR7-09</strain>
    </source>
</reference>
<sequence>MNTEATSTAVPSGDTAGTPGGDRLRLTEIFLSVQGEARHVGWPTVFVRLTGCPLRCTYCDTAYAFHGGAWWDIDAILAEVARHGVRHVCVTGGEPLAQKRVLGLLARLCDAGYEVSLETSGALDIAGVDPRVSRVVDLKTPASAEMHRNRLENLPLLTAHDQLKFVICDRADYEWARGMLAEHRLAGRCEVLFSPGMGLVAPGELAEWILADRLPVRFQLQLHKVLWGDAPGR</sequence>
<dbReference type="Proteomes" id="UP000029391">
    <property type="component" value="Unassembled WGS sequence"/>
</dbReference>
<keyword evidence="3 8" id="KW-0479">Metal-binding</keyword>
<dbReference type="SUPFAM" id="SSF102114">
    <property type="entry name" value="Radical SAM enzymes"/>
    <property type="match status" value="1"/>
</dbReference>
<keyword evidence="8" id="KW-0671">Queuosine biosynthesis</keyword>
<accession>A0A091BK91</accession>
<dbReference type="InterPro" id="IPR024924">
    <property type="entry name" value="7-CO-7-deazaguanine_synth-like"/>
</dbReference>
<keyword evidence="2 8" id="KW-0949">S-adenosyl-L-methionine</keyword>
<keyword evidence="12" id="KW-1185">Reference proteome</keyword>
<dbReference type="AlphaFoldDB" id="A0A091BK91"/>
<comment type="catalytic activity">
    <reaction evidence="8">
        <text>6-carboxy-5,6,7,8-tetrahydropterin + H(+) = 7-carboxy-7-carbaguanine + NH4(+)</text>
        <dbReference type="Rhea" id="RHEA:27974"/>
        <dbReference type="ChEBI" id="CHEBI:15378"/>
        <dbReference type="ChEBI" id="CHEBI:28938"/>
        <dbReference type="ChEBI" id="CHEBI:61032"/>
        <dbReference type="ChEBI" id="CHEBI:61036"/>
        <dbReference type="EC" id="4.3.99.3"/>
    </reaction>
</comment>
<name>A0A091BK91_9GAMM</name>
<dbReference type="GO" id="GO:0051539">
    <property type="term" value="F:4 iron, 4 sulfur cluster binding"/>
    <property type="evidence" value="ECO:0007669"/>
    <property type="project" value="UniProtKB-UniRule"/>
</dbReference>
<comment type="pathway">
    <text evidence="8">Purine metabolism; 7-cyano-7-deazaguanine biosynthesis.</text>
</comment>
<gene>
    <name evidence="8" type="primary">queE</name>
    <name evidence="11" type="ORF">P873_02885</name>
</gene>
<dbReference type="HAMAP" id="MF_00917">
    <property type="entry name" value="QueE"/>
    <property type="match status" value="1"/>
</dbReference>
<feature type="binding site" evidence="8">
    <location>
        <position position="56"/>
    </location>
    <ligand>
        <name>[4Fe-4S] cluster</name>
        <dbReference type="ChEBI" id="CHEBI:49883"/>
        <note>4Fe-4S-S-AdoMet</note>
    </ligand>
</feature>
<feature type="binding site" evidence="8">
    <location>
        <position position="61"/>
    </location>
    <ligand>
        <name>Mg(2+)</name>
        <dbReference type="ChEBI" id="CHEBI:18420"/>
    </ligand>
</feature>
<evidence type="ECO:0000256" key="3">
    <source>
        <dbReference type="ARBA" id="ARBA00022723"/>
    </source>
</evidence>
<comment type="cofactor">
    <cofactor evidence="8">
        <name>Mg(2+)</name>
        <dbReference type="ChEBI" id="CHEBI:18420"/>
    </cofactor>
</comment>
<evidence type="ECO:0000256" key="9">
    <source>
        <dbReference type="SAM" id="MobiDB-lite"/>
    </source>
</evidence>
<feature type="binding site" evidence="8">
    <location>
        <position position="48"/>
    </location>
    <ligand>
        <name>substrate</name>
    </ligand>
</feature>
<dbReference type="PIRSF" id="PIRSF000370">
    <property type="entry name" value="QueE"/>
    <property type="match status" value="1"/>
</dbReference>
<dbReference type="PANTHER" id="PTHR42836">
    <property type="entry name" value="7-CARBOXY-7-DEAZAGUANINE SYNTHASE"/>
    <property type="match status" value="1"/>
</dbReference>
<dbReference type="EMBL" id="AWXU01000007">
    <property type="protein sequence ID" value="KFN51224.1"/>
    <property type="molecule type" value="Genomic_DNA"/>
</dbReference>
<evidence type="ECO:0000256" key="8">
    <source>
        <dbReference type="HAMAP-Rule" id="MF_00917"/>
    </source>
</evidence>
<dbReference type="CDD" id="cd01335">
    <property type="entry name" value="Radical_SAM"/>
    <property type="match status" value="1"/>
</dbReference>
<evidence type="ECO:0000259" key="10">
    <source>
        <dbReference type="PROSITE" id="PS51918"/>
    </source>
</evidence>
<dbReference type="GO" id="GO:1904047">
    <property type="term" value="F:S-adenosyl-L-methionine binding"/>
    <property type="evidence" value="ECO:0007669"/>
    <property type="project" value="UniProtKB-UniRule"/>
</dbReference>
<dbReference type="RefSeq" id="WP_026816564.1">
    <property type="nucleotide sequence ID" value="NZ_AUFF01000002.1"/>
</dbReference>
<keyword evidence="4 8" id="KW-0460">Magnesium</keyword>
<dbReference type="OrthoDB" id="9792276at2"/>
<feature type="compositionally biased region" description="Polar residues" evidence="9">
    <location>
        <begin position="1"/>
        <end position="10"/>
    </location>
</feature>
<evidence type="ECO:0000313" key="12">
    <source>
        <dbReference type="Proteomes" id="UP000029391"/>
    </source>
</evidence>
<dbReference type="SFLD" id="SFLDS00029">
    <property type="entry name" value="Radical_SAM"/>
    <property type="match status" value="1"/>
</dbReference>
<organism evidence="11 12">
    <name type="scientific">Arenimonas composti TR7-09 = DSM 18010</name>
    <dbReference type="NCBI Taxonomy" id="1121013"/>
    <lineage>
        <taxon>Bacteria</taxon>
        <taxon>Pseudomonadati</taxon>
        <taxon>Pseudomonadota</taxon>
        <taxon>Gammaproteobacteria</taxon>
        <taxon>Lysobacterales</taxon>
        <taxon>Lysobacteraceae</taxon>
        <taxon>Arenimonas</taxon>
    </lineage>
</organism>
<feature type="binding site" evidence="8">
    <location>
        <position position="59"/>
    </location>
    <ligand>
        <name>[4Fe-4S] cluster</name>
        <dbReference type="ChEBI" id="CHEBI:49883"/>
        <note>4Fe-4S-S-AdoMet</note>
    </ligand>
</feature>
<evidence type="ECO:0000256" key="1">
    <source>
        <dbReference type="ARBA" id="ARBA00022485"/>
    </source>
</evidence>
<evidence type="ECO:0000256" key="6">
    <source>
        <dbReference type="ARBA" id="ARBA00023014"/>
    </source>
</evidence>
<evidence type="ECO:0000256" key="2">
    <source>
        <dbReference type="ARBA" id="ARBA00022691"/>
    </source>
</evidence>
<dbReference type="GO" id="GO:0016840">
    <property type="term" value="F:carbon-nitrogen lyase activity"/>
    <property type="evidence" value="ECO:0007669"/>
    <property type="project" value="UniProtKB-UniRule"/>
</dbReference>
<dbReference type="InterPro" id="IPR058240">
    <property type="entry name" value="rSAM_sf"/>
</dbReference>
<dbReference type="eggNOG" id="COG0602">
    <property type="taxonomic scope" value="Bacteria"/>
</dbReference>
<comment type="caution">
    <text evidence="8">Lacks conserved residue(s) required for the propagation of feature annotation.</text>
</comment>
<dbReference type="NCBIfam" id="TIGR04349">
    <property type="entry name" value="rSAM_QueE_gams"/>
    <property type="match status" value="1"/>
</dbReference>
<dbReference type="InterPro" id="IPR013785">
    <property type="entry name" value="Aldolase_TIM"/>
</dbReference>
<feature type="binding site" evidence="8">
    <location>
        <begin position="58"/>
        <end position="60"/>
    </location>
    <ligand>
        <name>S-adenosyl-L-methionine</name>
        <dbReference type="ChEBI" id="CHEBI:59789"/>
    </ligand>
</feature>
<feature type="region of interest" description="Disordered" evidence="9">
    <location>
        <begin position="1"/>
        <end position="21"/>
    </location>
</feature>
<protein>
    <recommendedName>
        <fullName evidence="8">7-carboxy-7-deazaguanine synthase</fullName>
        <shortName evidence="8">CDG synthase</shortName>
        <ecNumber evidence="8">4.3.99.3</ecNumber>
    </recommendedName>
    <alternativeName>
        <fullName evidence="8">Queuosine biosynthesis protein QueE</fullName>
    </alternativeName>
</protein>
<comment type="cofactor">
    <cofactor evidence="8">
        <name>[4Fe-4S] cluster</name>
        <dbReference type="ChEBI" id="CHEBI:49883"/>
    </cofactor>
    <text evidence="8">Binds 1 [4Fe-4S] cluster. The cluster is coordinated with 3 cysteines and an exchangeable S-adenosyl-L-methionine.</text>
</comment>
<proteinExistence type="inferred from homology"/>
<dbReference type="STRING" id="1121013.GCA_000426365_01196"/>
<dbReference type="EC" id="4.3.99.3" evidence="8"/>
<dbReference type="Gene3D" id="3.20.20.70">
    <property type="entry name" value="Aldolase class I"/>
    <property type="match status" value="1"/>
</dbReference>
<dbReference type="Pfam" id="PF04055">
    <property type="entry name" value="Radical_SAM"/>
    <property type="match status" value="1"/>
</dbReference>
<keyword evidence="6 8" id="KW-0411">Iron-sulfur</keyword>
<feature type="binding site" evidence="8">
    <location>
        <position position="52"/>
    </location>
    <ligand>
        <name>[4Fe-4S] cluster</name>
        <dbReference type="ChEBI" id="CHEBI:49883"/>
        <note>4Fe-4S-S-AdoMet</note>
    </ligand>
</feature>
<comment type="cofactor">
    <cofactor evidence="8">
        <name>S-adenosyl-L-methionine</name>
        <dbReference type="ChEBI" id="CHEBI:59789"/>
    </cofactor>
    <text evidence="8">Binds 1 S-adenosyl-L-methionine per subunit.</text>
</comment>
<feature type="binding site" evidence="8">
    <location>
        <position position="93"/>
    </location>
    <ligand>
        <name>S-adenosyl-L-methionine</name>
        <dbReference type="ChEBI" id="CHEBI:59789"/>
    </ligand>
</feature>
<feature type="binding site" evidence="8">
    <location>
        <begin position="33"/>
        <end position="35"/>
    </location>
    <ligand>
        <name>substrate</name>
    </ligand>
</feature>
<evidence type="ECO:0000256" key="5">
    <source>
        <dbReference type="ARBA" id="ARBA00023004"/>
    </source>
</evidence>
<dbReference type="UniPathway" id="UPA00391"/>
<keyword evidence="7 8" id="KW-0456">Lyase</keyword>
<dbReference type="PANTHER" id="PTHR42836:SF1">
    <property type="entry name" value="7-CARBOXY-7-DEAZAGUANINE SYNTHASE"/>
    <property type="match status" value="1"/>
</dbReference>
<dbReference type="InterPro" id="IPR027621">
    <property type="entry name" value="rSAM_QueE_gams"/>
</dbReference>
<dbReference type="GO" id="GO:0000287">
    <property type="term" value="F:magnesium ion binding"/>
    <property type="evidence" value="ECO:0007669"/>
    <property type="project" value="UniProtKB-UniRule"/>
</dbReference>
<comment type="subunit">
    <text evidence="8">Homodimer.</text>
</comment>
<evidence type="ECO:0000256" key="7">
    <source>
        <dbReference type="ARBA" id="ARBA00023239"/>
    </source>
</evidence>
<feature type="binding site" evidence="8">
    <location>
        <position position="91"/>
    </location>
    <ligand>
        <name>substrate</name>
    </ligand>
</feature>
<dbReference type="GO" id="GO:0008616">
    <property type="term" value="P:tRNA queuosine(34) biosynthetic process"/>
    <property type="evidence" value="ECO:0007669"/>
    <property type="project" value="UniProtKB-UniRule"/>
</dbReference>
<comment type="caution">
    <text evidence="11">The sequence shown here is derived from an EMBL/GenBank/DDBJ whole genome shotgun (WGS) entry which is preliminary data.</text>
</comment>
<comment type="function">
    <text evidence="8">Catalyzes the complex heterocyclic radical-mediated conversion of 6-carboxy-5,6,7,8-tetrahydropterin (CPH4) to 7-carboxy-7-deazaguanine (CDG), a step common to the biosynthetic pathways of all 7-deazapurine-containing compounds.</text>
</comment>
<evidence type="ECO:0000256" key="4">
    <source>
        <dbReference type="ARBA" id="ARBA00022842"/>
    </source>
</evidence>